<keyword evidence="2" id="KW-1185">Reference proteome</keyword>
<dbReference type="EMBL" id="FWEV01000090">
    <property type="protein sequence ID" value="SLM29460.1"/>
    <property type="molecule type" value="Genomic_DNA"/>
</dbReference>
<name>A0A1W1HAF2_9BACT</name>
<evidence type="ECO:0008006" key="3">
    <source>
        <dbReference type="Google" id="ProtNLM"/>
    </source>
</evidence>
<dbReference type="InterPro" id="IPR036457">
    <property type="entry name" value="PPM-type-like_dom_sf"/>
</dbReference>
<proteinExistence type="predicted"/>
<dbReference type="Gene3D" id="3.60.40.10">
    <property type="entry name" value="PPM-type phosphatase domain"/>
    <property type="match status" value="1"/>
</dbReference>
<dbReference type="Proteomes" id="UP000191931">
    <property type="component" value="Unassembled WGS sequence"/>
</dbReference>
<dbReference type="SUPFAM" id="SSF81606">
    <property type="entry name" value="PP2C-like"/>
    <property type="match status" value="1"/>
</dbReference>
<accession>A0A1W1HAF2</accession>
<reference evidence="1 2" key="1">
    <citation type="submission" date="2017-03" db="EMBL/GenBank/DDBJ databases">
        <authorList>
            <person name="Afonso C.L."/>
            <person name="Miller P.J."/>
            <person name="Scott M.A."/>
            <person name="Spackman E."/>
            <person name="Goraichik I."/>
            <person name="Dimitrov K.M."/>
            <person name="Suarez D.L."/>
            <person name="Swayne D.E."/>
        </authorList>
    </citation>
    <scope>NUCLEOTIDE SEQUENCE [LARGE SCALE GENOMIC DNA]</scope>
    <source>
        <strain evidence="1">PRJEB14757</strain>
    </source>
</reference>
<organism evidence="1 2">
    <name type="scientific">Desulfamplus magnetovallimortis</name>
    <dbReference type="NCBI Taxonomy" id="1246637"/>
    <lineage>
        <taxon>Bacteria</taxon>
        <taxon>Pseudomonadati</taxon>
        <taxon>Thermodesulfobacteriota</taxon>
        <taxon>Desulfobacteria</taxon>
        <taxon>Desulfobacterales</taxon>
        <taxon>Desulfobacteraceae</taxon>
        <taxon>Desulfamplus</taxon>
    </lineage>
</organism>
<evidence type="ECO:0000313" key="1">
    <source>
        <dbReference type="EMBL" id="SLM29460.1"/>
    </source>
</evidence>
<protein>
    <recommendedName>
        <fullName evidence="3">PPM-type phosphatase domain-containing protein</fullName>
    </recommendedName>
</protein>
<dbReference type="STRING" id="1246637.MTBBW1_180023"/>
<evidence type="ECO:0000313" key="2">
    <source>
        <dbReference type="Proteomes" id="UP000191931"/>
    </source>
</evidence>
<gene>
    <name evidence="1" type="ORF">MTBBW1_180023</name>
</gene>
<dbReference type="AlphaFoldDB" id="A0A1W1HAF2"/>
<sequence length="288" mass="32319">MKSMNIKHINTVLEKGSGILNEDAIHVDGELFGVFDGATSLDKSTFRDNITGGYIASSTACRTFSINGCSLEKLAYKANLAIRREMLSCGINIDQREKLWSTSAAVARIKTPCEEERQKDTNPMLMEWLQTGDAFILLILEDGSHRLLGKNHDHDYETLSMWKNITGSHNDILISDALDQQIKKVRMGMNRTYGVLNGEDAAEKFITSGMQSLEGVEHILIFTDGLAIPSSEPSKHKNFDTLVKEYLSRGLEGLKNHIRKIERQDPQCRQYPRFKCHDDIAAVAIELS</sequence>